<sequence length="473" mass="50469">MQTTPIRFGSDQGALRSEDEPLITGHGHFTDDLRAPGQVYAVFVRSQVGHADIRNVDIAEARDMPGVLGIFTGKDLVSEGLGPIPPVASAPGRDGTPMFVAAMPVLAHDRIRYVGEPVAIVIAQTSALAQDAAERVRVDFEEISSASTVERAIADGAAAIHTERNGNVALDWTDGNVDVVEAAFAKAAHVQHVRLADTRLAPVAMEPRAGIGLWDDAKQRYTLVASTQGVAIVRKLLAEGVFKVPLSTIRVLTHDVGGGFGMKAQCYPEYAAILYAARKVGKPVKWCNNRTESFLSDTHGRDGILEGELALDAKGKFLGLRVRNLVGIGAYTTQFAAIFGTANTKNCLSSVYRIPAISIDVKIVLTNAAPLGPYRGAGRPEAIYLIESLIDGAARAMGIDRITLRRLNFIPPEAMPYQTPNGPIYDTGEFEAIMDKALALADAAGFAKRQKASRKAGKLRGIGLCCFLEVAGG</sequence>
<dbReference type="Gene3D" id="3.90.1170.50">
    <property type="entry name" value="Aldehyde oxidase/xanthine dehydrogenase, a/b hammerhead"/>
    <property type="match status" value="1"/>
</dbReference>
<reference evidence="4" key="1">
    <citation type="submission" date="2020-02" db="EMBL/GenBank/DDBJ databases">
        <title>Draft genome sequence of Candidatus Afipia apatlaquensis IBT-C3, a potential strain for decolorization of textile dyes.</title>
        <authorList>
            <person name="Sanchez-Reyes A."/>
            <person name="Breton-Deval L."/>
            <person name="Mangelson H."/>
            <person name="Sanchez-Flores A."/>
        </authorList>
    </citation>
    <scope>NUCLEOTIDE SEQUENCE [LARGE SCALE GENOMIC DNA]</scope>
    <source>
        <strain evidence="4">IBT-C3</strain>
    </source>
</reference>
<proteinExistence type="predicted"/>
<feature type="domain" description="Aldehyde oxidase/xanthine dehydrogenase a/b hammerhead" evidence="3">
    <location>
        <begin position="24"/>
        <end position="144"/>
    </location>
</feature>
<dbReference type="GO" id="GO:0016491">
    <property type="term" value="F:oxidoreductase activity"/>
    <property type="evidence" value="ECO:0007669"/>
    <property type="project" value="UniProtKB-KW"/>
</dbReference>
<evidence type="ECO:0000313" key="4">
    <source>
        <dbReference type="EMBL" id="NGX98360.1"/>
    </source>
</evidence>
<dbReference type="EMBL" id="JAAMRR010001274">
    <property type="protein sequence ID" value="NGX98360.1"/>
    <property type="molecule type" value="Genomic_DNA"/>
</dbReference>
<dbReference type="AlphaFoldDB" id="A0A7C9RJI9"/>
<dbReference type="InterPro" id="IPR016208">
    <property type="entry name" value="Ald_Oxase/xanthine_DH-like"/>
</dbReference>
<dbReference type="InterPro" id="IPR008274">
    <property type="entry name" value="AldOxase/xan_DH_MoCoBD1"/>
</dbReference>
<dbReference type="SUPFAM" id="SSF54665">
    <property type="entry name" value="CO dehydrogenase molybdoprotein N-domain-like"/>
    <property type="match status" value="1"/>
</dbReference>
<accession>A0A7C9RJI9</accession>
<evidence type="ECO:0000256" key="1">
    <source>
        <dbReference type="ARBA" id="ARBA00022505"/>
    </source>
</evidence>
<dbReference type="Pfam" id="PF02738">
    <property type="entry name" value="MoCoBD_1"/>
    <property type="match status" value="1"/>
</dbReference>
<dbReference type="GO" id="GO:0005506">
    <property type="term" value="F:iron ion binding"/>
    <property type="evidence" value="ECO:0007669"/>
    <property type="project" value="InterPro"/>
</dbReference>
<dbReference type="Proteomes" id="UP000480266">
    <property type="component" value="Unassembled WGS sequence"/>
</dbReference>
<protein>
    <submittedName>
        <fullName evidence="4">Xanthine dehydrogenase family protein molybdopterin-binding subunit</fullName>
    </submittedName>
</protein>
<name>A0A7C9RJI9_9BRAD</name>
<dbReference type="PANTHER" id="PTHR11908:SF132">
    <property type="entry name" value="ALDEHYDE OXIDASE 1-RELATED"/>
    <property type="match status" value="1"/>
</dbReference>
<comment type="caution">
    <text evidence="4">The sequence shown here is derived from an EMBL/GenBank/DDBJ whole genome shotgun (WGS) entry which is preliminary data.</text>
</comment>
<keyword evidence="1" id="KW-0500">Molybdenum</keyword>
<dbReference type="InterPro" id="IPR037165">
    <property type="entry name" value="AldOxase/xan_DH_Mopterin-bd_sf"/>
</dbReference>
<dbReference type="InterPro" id="IPR000674">
    <property type="entry name" value="Ald_Oxase/Xan_DH_a/b"/>
</dbReference>
<dbReference type="Gene3D" id="3.30.365.10">
    <property type="entry name" value="Aldehyde oxidase/xanthine dehydrogenase, molybdopterin binding domain"/>
    <property type="match status" value="3"/>
</dbReference>
<feature type="non-terminal residue" evidence="4">
    <location>
        <position position="473"/>
    </location>
</feature>
<organism evidence="4 5">
    <name type="scientific">Candidatus Afipia apatlaquensis</name>
    <dbReference type="NCBI Taxonomy" id="2712852"/>
    <lineage>
        <taxon>Bacteria</taxon>
        <taxon>Pseudomonadati</taxon>
        <taxon>Pseudomonadota</taxon>
        <taxon>Alphaproteobacteria</taxon>
        <taxon>Hyphomicrobiales</taxon>
        <taxon>Nitrobacteraceae</taxon>
        <taxon>Afipia</taxon>
    </lineage>
</organism>
<evidence type="ECO:0000259" key="3">
    <source>
        <dbReference type="SMART" id="SM01008"/>
    </source>
</evidence>
<dbReference type="Pfam" id="PF01315">
    <property type="entry name" value="Ald_Xan_dh_C"/>
    <property type="match status" value="1"/>
</dbReference>
<dbReference type="SUPFAM" id="SSF56003">
    <property type="entry name" value="Molybdenum cofactor-binding domain"/>
    <property type="match status" value="1"/>
</dbReference>
<gene>
    <name evidence="4" type="ORF">G4V63_25100</name>
</gene>
<evidence type="ECO:0000313" key="5">
    <source>
        <dbReference type="Proteomes" id="UP000480266"/>
    </source>
</evidence>
<dbReference type="InterPro" id="IPR036856">
    <property type="entry name" value="Ald_Oxase/Xan_DH_a/b_sf"/>
</dbReference>
<evidence type="ECO:0000256" key="2">
    <source>
        <dbReference type="ARBA" id="ARBA00023002"/>
    </source>
</evidence>
<dbReference type="PANTHER" id="PTHR11908">
    <property type="entry name" value="XANTHINE DEHYDROGENASE"/>
    <property type="match status" value="1"/>
</dbReference>
<keyword evidence="5" id="KW-1185">Reference proteome</keyword>
<keyword evidence="2" id="KW-0560">Oxidoreductase</keyword>
<dbReference type="SMART" id="SM01008">
    <property type="entry name" value="Ald_Xan_dh_C"/>
    <property type="match status" value="1"/>
</dbReference>